<name>A0ABR1NCQ5_9PEZI</name>
<feature type="compositionally biased region" description="Low complexity" evidence="1">
    <location>
        <begin position="434"/>
        <end position="449"/>
    </location>
</feature>
<sequence length="599" mass="64926">MHKSRCRAAGPIRRSQCKDTNRECSLIEQQQQQQRSHGFGCDKKGADQDRVVAVASDNHDHLKHAALPTTTPSSLTTTAALAPDASRPFLAPRLDLDGDRNGQLTWTLRSSSFHAISTQYDVTSTSTSADAVETTSAEWTISGTPPRPPLSSSSSLTPTSTPAMGTTGLAIAAICIGATLVVVTVAFGIYVMRTKGLTFSDVFRRKARPRHRMDRTYDIAKPTVHRMPAYACDDRKPPSYAQSVPLPRRPEPAATRTTKSASRYTPASSQSGLLRPTPRPSTPPGFKSPSNTSFLDDASPPRNGSRQSNHSWEPSSPTTLPLQRQQTHASNISDQTVPPLFVQAQDAPRENSFYRSRESSINLSRENSLSRSRDNSLNRSRGNSVSGSRDRSFFAEEDEDTLASPNLPVPSFQQFMANRPGPPSTRARGLTQTSQQPTLLSPSISSSSPVDASFPVGGENRESTTSVARFRSVDSWVGQQTSRIESTEFRNQTHLSFLRQNSSGLGQVDEGQAGWRGEDEAVAAAAAAAAPDVPYHHRRDGGLAAAAAAGQHHHHHRRQKTNYSDATVFRVHPGSEIKIPRGSLVPSEVLDADVVPSAL</sequence>
<reference evidence="3 4" key="1">
    <citation type="submission" date="2024-04" db="EMBL/GenBank/DDBJ databases">
        <title>Phyllosticta paracitricarpa is synonymous to the EU quarantine fungus P. citricarpa based on phylogenomic analyses.</title>
        <authorList>
            <consortium name="Lawrence Berkeley National Laboratory"/>
            <person name="Van ingen-buijs V.A."/>
            <person name="Van westerhoven A.C."/>
            <person name="Haridas S."/>
            <person name="Skiadas P."/>
            <person name="Martin F."/>
            <person name="Groenewald J.Z."/>
            <person name="Crous P.W."/>
            <person name="Seidl M.F."/>
        </authorList>
    </citation>
    <scope>NUCLEOTIDE SEQUENCE [LARGE SCALE GENOMIC DNA]</scope>
    <source>
        <strain evidence="3 4">CBS 141358</strain>
    </source>
</reference>
<evidence type="ECO:0000256" key="1">
    <source>
        <dbReference type="SAM" id="MobiDB-lite"/>
    </source>
</evidence>
<protein>
    <submittedName>
        <fullName evidence="3">Uncharacterized protein</fullName>
    </submittedName>
</protein>
<feature type="compositionally biased region" description="Polar residues" evidence="1">
    <location>
        <begin position="255"/>
        <end position="271"/>
    </location>
</feature>
<keyword evidence="2" id="KW-1133">Transmembrane helix</keyword>
<feature type="region of interest" description="Disordered" evidence="1">
    <location>
        <begin position="133"/>
        <end position="160"/>
    </location>
</feature>
<feature type="compositionally biased region" description="Polar residues" evidence="1">
    <location>
        <begin position="302"/>
        <end position="336"/>
    </location>
</feature>
<evidence type="ECO:0000313" key="3">
    <source>
        <dbReference type="EMBL" id="KAK7612055.1"/>
    </source>
</evidence>
<keyword evidence="2" id="KW-0472">Membrane</keyword>
<feature type="transmembrane region" description="Helical" evidence="2">
    <location>
        <begin position="169"/>
        <end position="192"/>
    </location>
</feature>
<proteinExistence type="predicted"/>
<keyword evidence="4" id="KW-1185">Reference proteome</keyword>
<comment type="caution">
    <text evidence="3">The sequence shown here is derived from an EMBL/GenBank/DDBJ whole genome shotgun (WGS) entry which is preliminary data.</text>
</comment>
<dbReference type="Proteomes" id="UP001367316">
    <property type="component" value="Unassembled WGS sequence"/>
</dbReference>
<keyword evidence="2" id="KW-0812">Transmembrane</keyword>
<accession>A0ABR1NCQ5</accession>
<feature type="region of interest" description="Disordered" evidence="1">
    <location>
        <begin position="228"/>
        <end position="338"/>
    </location>
</feature>
<evidence type="ECO:0000313" key="4">
    <source>
        <dbReference type="Proteomes" id="UP001367316"/>
    </source>
</evidence>
<feature type="compositionally biased region" description="Low complexity" evidence="1">
    <location>
        <begin position="377"/>
        <end position="387"/>
    </location>
</feature>
<feature type="compositionally biased region" description="Low complexity" evidence="1">
    <location>
        <begin position="150"/>
        <end position="160"/>
    </location>
</feature>
<organism evidence="3 4">
    <name type="scientific">Phyllosticta paracitricarpa</name>
    <dbReference type="NCBI Taxonomy" id="2016321"/>
    <lineage>
        <taxon>Eukaryota</taxon>
        <taxon>Fungi</taxon>
        <taxon>Dikarya</taxon>
        <taxon>Ascomycota</taxon>
        <taxon>Pezizomycotina</taxon>
        <taxon>Dothideomycetes</taxon>
        <taxon>Dothideomycetes incertae sedis</taxon>
        <taxon>Botryosphaeriales</taxon>
        <taxon>Phyllostictaceae</taxon>
        <taxon>Phyllosticta</taxon>
    </lineage>
</organism>
<gene>
    <name evidence="3" type="ORF">JOL62DRAFT_31660</name>
</gene>
<feature type="region of interest" description="Disordered" evidence="1">
    <location>
        <begin position="351"/>
        <end position="466"/>
    </location>
</feature>
<evidence type="ECO:0000256" key="2">
    <source>
        <dbReference type="SAM" id="Phobius"/>
    </source>
</evidence>
<feature type="compositionally biased region" description="Low complexity" evidence="1">
    <location>
        <begin position="359"/>
        <end position="370"/>
    </location>
</feature>
<feature type="compositionally biased region" description="Polar residues" evidence="1">
    <location>
        <begin position="133"/>
        <end position="143"/>
    </location>
</feature>
<dbReference type="EMBL" id="JBBPBF010000011">
    <property type="protein sequence ID" value="KAK7612055.1"/>
    <property type="molecule type" value="Genomic_DNA"/>
</dbReference>